<comment type="caution">
    <text evidence="1">The sequence shown here is derived from an EMBL/GenBank/DDBJ whole genome shotgun (WGS) entry which is preliminary data.</text>
</comment>
<accession>V4JEE9</accession>
<dbReference type="PATRIC" id="fig|1353533.3.peg.2214"/>
<name>V4JEE9_PSEL2</name>
<gene>
    <name evidence="1" type="ORF">PL2TA16_03255</name>
</gene>
<reference evidence="2" key="1">
    <citation type="journal article" date="2014" name="Nat. Chem. Biol.">
        <title>Biosynthesis of polybrominated aromatic organic compounds by marine bacteria.</title>
        <authorList>
            <person name="Agarwal V."/>
            <person name="El Gamal A.A."/>
            <person name="Yamanaka K."/>
            <person name="Poth D."/>
            <person name="Kersten R.D."/>
            <person name="Schorn M."/>
            <person name="Allen E.E."/>
            <person name="Moore B.S."/>
        </authorList>
    </citation>
    <scope>NUCLEOTIDE SEQUENCE [LARGE SCALE GENOMIC DNA]</scope>
    <source>
        <strain evidence="2">2ta16</strain>
    </source>
</reference>
<evidence type="ECO:0000313" key="2">
    <source>
        <dbReference type="Proteomes" id="UP000017820"/>
    </source>
</evidence>
<protein>
    <recommendedName>
        <fullName evidence="3">STAS/SEC14 domain-containing protein</fullName>
    </recommendedName>
</protein>
<dbReference type="AlphaFoldDB" id="V4JEE9"/>
<dbReference type="GeneID" id="29922479"/>
<dbReference type="Proteomes" id="UP000017820">
    <property type="component" value="Unassembled WGS sequence"/>
</dbReference>
<dbReference type="RefSeq" id="WP_023399133.1">
    <property type="nucleotide sequence ID" value="NZ_AUSV01000036.1"/>
</dbReference>
<proteinExistence type="predicted"/>
<evidence type="ECO:0000313" key="1">
    <source>
        <dbReference type="EMBL" id="ESP93402.1"/>
    </source>
</evidence>
<evidence type="ECO:0008006" key="3">
    <source>
        <dbReference type="Google" id="ProtNLM"/>
    </source>
</evidence>
<organism evidence="1 2">
    <name type="scientific">Pseudoalteromonas luteoviolacea (strain 2ta16)</name>
    <dbReference type="NCBI Taxonomy" id="1353533"/>
    <lineage>
        <taxon>Bacteria</taxon>
        <taxon>Pseudomonadati</taxon>
        <taxon>Pseudomonadota</taxon>
        <taxon>Gammaproteobacteria</taxon>
        <taxon>Alteromonadales</taxon>
        <taxon>Pseudoalteromonadaceae</taxon>
        <taxon>Pseudoalteromonas</taxon>
    </lineage>
</organism>
<sequence length="130" mass="15075">MREHGNFEMYIKGQTIVVDAMGAWNLETALRWSDEYQKNVHLLAGKPWACLVNLTQFELLVPEAWAHIKRYSQWSNEQNQQYEAVVCGASYQQALVEMIHEAIPNVDTQIFLNLGDAKSWLAHKGMFYEQ</sequence>
<dbReference type="EMBL" id="AUSV01000036">
    <property type="protein sequence ID" value="ESP93402.1"/>
    <property type="molecule type" value="Genomic_DNA"/>
</dbReference>